<feature type="transmembrane region" description="Helical" evidence="1">
    <location>
        <begin position="101"/>
        <end position="120"/>
    </location>
</feature>
<dbReference type="GO" id="GO:0008237">
    <property type="term" value="F:metallopeptidase activity"/>
    <property type="evidence" value="ECO:0007669"/>
    <property type="project" value="UniProtKB-KW"/>
</dbReference>
<keyword evidence="1" id="KW-1133">Transmembrane helix</keyword>
<dbReference type="InterPro" id="IPR003675">
    <property type="entry name" value="Rce1/LyrA-like_dom"/>
</dbReference>
<dbReference type="Pfam" id="PF02517">
    <property type="entry name" value="Rce1-like"/>
    <property type="match status" value="1"/>
</dbReference>
<proteinExistence type="predicted"/>
<dbReference type="GO" id="GO:0080120">
    <property type="term" value="P:CAAX-box protein maturation"/>
    <property type="evidence" value="ECO:0007669"/>
    <property type="project" value="UniProtKB-ARBA"/>
</dbReference>
<evidence type="ECO:0000259" key="2">
    <source>
        <dbReference type="Pfam" id="PF02517"/>
    </source>
</evidence>
<dbReference type="Proteomes" id="UP000596960">
    <property type="component" value="Unassembled WGS sequence"/>
</dbReference>
<keyword evidence="6" id="KW-1185">Reference proteome</keyword>
<protein>
    <submittedName>
        <fullName evidence="4">CPBP family intramembrane metalloprotease</fullName>
    </submittedName>
</protein>
<organism evidence="4 5">
    <name type="scientific">Staphylococcus schweitzeri</name>
    <dbReference type="NCBI Taxonomy" id="1654388"/>
    <lineage>
        <taxon>Bacteria</taxon>
        <taxon>Bacillati</taxon>
        <taxon>Bacillota</taxon>
        <taxon>Bacilli</taxon>
        <taxon>Bacillales</taxon>
        <taxon>Staphylococcaceae</taxon>
        <taxon>Staphylococcus</taxon>
    </lineage>
</organism>
<name>A0A2K4AGJ5_9STAP</name>
<feature type="domain" description="CAAX prenyl protease 2/Lysostaphin resistance protein A-like" evidence="2">
    <location>
        <begin position="101"/>
        <end position="188"/>
    </location>
</feature>
<gene>
    <name evidence="4" type="ORF">CD116_08105</name>
    <name evidence="3" type="ORF">ILQ21_01550</name>
</gene>
<keyword evidence="4" id="KW-0482">Metalloprotease</keyword>
<dbReference type="EMBL" id="PPQS01000039">
    <property type="protein sequence ID" value="PNZ49127.1"/>
    <property type="molecule type" value="Genomic_DNA"/>
</dbReference>
<comment type="caution">
    <text evidence="4">The sequence shown here is derived from an EMBL/GenBank/DDBJ whole genome shotgun (WGS) entry which is preliminary data.</text>
</comment>
<dbReference type="GO" id="GO:0006508">
    <property type="term" value="P:proteolysis"/>
    <property type="evidence" value="ECO:0007669"/>
    <property type="project" value="UniProtKB-KW"/>
</dbReference>
<evidence type="ECO:0000313" key="3">
    <source>
        <dbReference type="EMBL" id="MBE2127752.1"/>
    </source>
</evidence>
<keyword evidence="4" id="KW-0645">Protease</keyword>
<evidence type="ECO:0000313" key="6">
    <source>
        <dbReference type="Proteomes" id="UP000596960"/>
    </source>
</evidence>
<evidence type="ECO:0000256" key="1">
    <source>
        <dbReference type="SAM" id="Phobius"/>
    </source>
</evidence>
<dbReference type="RefSeq" id="WP_047549245.1">
    <property type="nucleotide sequence ID" value="NZ_CBCSFW010000001.1"/>
</dbReference>
<dbReference type="Proteomes" id="UP000236395">
    <property type="component" value="Unassembled WGS sequence"/>
</dbReference>
<keyword evidence="4" id="KW-0378">Hydrolase</keyword>
<keyword evidence="1" id="KW-0472">Membrane</keyword>
<reference evidence="4 5" key="1">
    <citation type="submission" date="2017-08" db="EMBL/GenBank/DDBJ databases">
        <title>Draft genome sequences of 64 type strains of genus Staph aureus.</title>
        <authorList>
            <person name="Cole K."/>
            <person name="Golubchik T."/>
            <person name="Russell J."/>
            <person name="Foster D."/>
            <person name="Llewelyn M."/>
            <person name="Wilson D."/>
            <person name="Crook D."/>
            <person name="Paul J."/>
        </authorList>
    </citation>
    <scope>NUCLEOTIDE SEQUENCE [LARGE SCALE GENOMIC DNA]</scope>
    <source>
        <strain evidence="4 5">DSM 28300</strain>
    </source>
</reference>
<dbReference type="GO" id="GO:0004175">
    <property type="term" value="F:endopeptidase activity"/>
    <property type="evidence" value="ECO:0007669"/>
    <property type="project" value="UniProtKB-ARBA"/>
</dbReference>
<dbReference type="AlphaFoldDB" id="A0A2K4AGJ5"/>
<feature type="transmembrane region" description="Helical" evidence="1">
    <location>
        <begin position="170"/>
        <end position="190"/>
    </location>
</feature>
<reference evidence="3 6" key="2">
    <citation type="submission" date="2020-10" db="EMBL/GenBank/DDBJ databases">
        <title>Phenotypic and genomic profiling of Staphylococcus argenteus in Canada and the United States and recommendations for clinical result reporting.</title>
        <authorList>
            <person name="Eshaghi A."/>
            <person name="Bommersbach C."/>
            <person name="Zitterman S."/>
            <person name="Burnham C.-A.D."/>
            <person name="Patel R."/>
            <person name="Schuetz A.N."/>
            <person name="Patel S.N."/>
            <person name="Kus J.V."/>
        </authorList>
    </citation>
    <scope>NUCLEOTIDE SEQUENCE [LARGE SCALE GENOMIC DNA]</scope>
    <source>
        <strain evidence="3 6">DSM 28300</strain>
    </source>
</reference>
<dbReference type="EMBL" id="JADAMT010000002">
    <property type="protein sequence ID" value="MBE2127752.1"/>
    <property type="molecule type" value="Genomic_DNA"/>
</dbReference>
<keyword evidence="1" id="KW-0812">Transmembrane</keyword>
<feature type="transmembrane region" description="Helical" evidence="1">
    <location>
        <begin position="64"/>
        <end position="81"/>
    </location>
</feature>
<feature type="transmembrane region" description="Helical" evidence="1">
    <location>
        <begin position="40"/>
        <end position="58"/>
    </location>
</feature>
<accession>A0A2K4AGJ5</accession>
<feature type="transmembrane region" description="Helical" evidence="1">
    <location>
        <begin position="132"/>
        <end position="150"/>
    </location>
</feature>
<sequence>MIFHILWHSLIGLMFFLTCFPGILLICIRKVAYFKYITEFHKYILVLIIILLIDTCLFLSNTNIYLSVSVIIITPVIIYITEKSLLFNKNLFDFYNKNSKFILSVLIAYPILEELNFRYFLYNFSLIYHYHFIQYIILSVLTFVFAHLLYQGKSSIVKIFFATMQALIYLYFRDVFINIIVHMIFNILVFSSQMKKLNYTIITK</sequence>
<feature type="transmembrane region" description="Helical" evidence="1">
    <location>
        <begin position="6"/>
        <end position="28"/>
    </location>
</feature>
<dbReference type="GeneID" id="98345874"/>
<evidence type="ECO:0000313" key="4">
    <source>
        <dbReference type="EMBL" id="PNZ49127.1"/>
    </source>
</evidence>
<evidence type="ECO:0000313" key="5">
    <source>
        <dbReference type="Proteomes" id="UP000236395"/>
    </source>
</evidence>